<dbReference type="EMBL" id="JAPCKI010000023">
    <property type="protein sequence ID" value="MDD2180454.1"/>
    <property type="molecule type" value="Genomic_DNA"/>
</dbReference>
<comment type="caution">
    <text evidence="2">The sequence shown here is derived from an EMBL/GenBank/DDBJ whole genome shotgun (WGS) entry which is preliminary data.</text>
</comment>
<evidence type="ECO:0000313" key="2">
    <source>
        <dbReference type="EMBL" id="MDD2180454.1"/>
    </source>
</evidence>
<keyword evidence="1" id="KW-1133">Transmembrane helix</keyword>
<proteinExistence type="predicted"/>
<name>A0ABT5S3B5_9BURK</name>
<feature type="transmembrane region" description="Helical" evidence="1">
    <location>
        <begin position="45"/>
        <end position="63"/>
    </location>
</feature>
<keyword evidence="3" id="KW-1185">Reference proteome</keyword>
<dbReference type="RefSeq" id="WP_274114457.1">
    <property type="nucleotide sequence ID" value="NZ_JAPCKI010000023.1"/>
</dbReference>
<dbReference type="Proteomes" id="UP001148932">
    <property type="component" value="Unassembled WGS sequence"/>
</dbReference>
<evidence type="ECO:0000256" key="1">
    <source>
        <dbReference type="SAM" id="Phobius"/>
    </source>
</evidence>
<evidence type="ECO:0000313" key="3">
    <source>
        <dbReference type="Proteomes" id="UP001148932"/>
    </source>
</evidence>
<keyword evidence="1" id="KW-0812">Transmembrane</keyword>
<keyword evidence="1" id="KW-0472">Membrane</keyword>
<reference evidence="2" key="1">
    <citation type="submission" date="2022-10" db="EMBL/GenBank/DDBJ databases">
        <title>Description of microaerobic benzene degrading bacteria.</title>
        <authorList>
            <person name="Bedics A."/>
            <person name="Tancsics A."/>
            <person name="Banerjee S."/>
        </authorList>
    </citation>
    <scope>NUCLEOTIDE SEQUENCE</scope>
    <source>
        <strain evidence="2">D2M1</strain>
    </source>
</reference>
<organism evidence="2 3">
    <name type="scientific">Acidovorax benzenivorans</name>
    <dbReference type="NCBI Taxonomy" id="2987520"/>
    <lineage>
        <taxon>Bacteria</taxon>
        <taxon>Pseudomonadati</taxon>
        <taxon>Pseudomonadota</taxon>
        <taxon>Betaproteobacteria</taxon>
        <taxon>Burkholderiales</taxon>
        <taxon>Comamonadaceae</taxon>
        <taxon>Acidovorax</taxon>
    </lineage>
</organism>
<accession>A0ABT5S3B5</accession>
<sequence length="79" mass="8626">MNHDHTAEHLDAAASTGCSKKLIGAVIMLAFIGVFFLLREHWSHIAGYWPYLLLLACPLMHLLHGHGGHSSHKGSSGQK</sequence>
<protein>
    <submittedName>
        <fullName evidence="2">DUF2933 domain-containing protein</fullName>
    </submittedName>
</protein>
<feature type="transmembrane region" description="Helical" evidence="1">
    <location>
        <begin position="22"/>
        <end position="39"/>
    </location>
</feature>
<dbReference type="InterPro" id="IPR021682">
    <property type="entry name" value="DUF2933"/>
</dbReference>
<gene>
    <name evidence="2" type="ORF">OIN59_23715</name>
</gene>
<dbReference type="Pfam" id="PF11666">
    <property type="entry name" value="DUF2933"/>
    <property type="match status" value="1"/>
</dbReference>